<keyword evidence="1" id="KW-0732">Signal</keyword>
<evidence type="ECO:0000313" key="3">
    <source>
        <dbReference type="Proteomes" id="UP000594454"/>
    </source>
</evidence>
<sequence>MKSLPFIILALALFLPTIWSASILDFDDKLALIRKRRSGEDDGGSADVAVSLEMAEILVQILITMPLVSVGLKDFGDFGDFDDSKHSGVANGQRVHAGLVEPANSVTKGGEIANEGYVIDVGATAVFATVGIAIAEIAIDAIATAEIEINVVKSLQNGLAFLNK</sequence>
<organism evidence="2 3">
    <name type="scientific">Hermetia illucens</name>
    <name type="common">Black soldier fly</name>
    <dbReference type="NCBI Taxonomy" id="343691"/>
    <lineage>
        <taxon>Eukaryota</taxon>
        <taxon>Metazoa</taxon>
        <taxon>Ecdysozoa</taxon>
        <taxon>Arthropoda</taxon>
        <taxon>Hexapoda</taxon>
        <taxon>Insecta</taxon>
        <taxon>Pterygota</taxon>
        <taxon>Neoptera</taxon>
        <taxon>Endopterygota</taxon>
        <taxon>Diptera</taxon>
        <taxon>Brachycera</taxon>
        <taxon>Stratiomyomorpha</taxon>
        <taxon>Stratiomyidae</taxon>
        <taxon>Hermetiinae</taxon>
        <taxon>Hermetia</taxon>
    </lineage>
</organism>
<keyword evidence="3" id="KW-1185">Reference proteome</keyword>
<dbReference type="EMBL" id="LR899010">
    <property type="protein sequence ID" value="CAD7082479.1"/>
    <property type="molecule type" value="Genomic_DNA"/>
</dbReference>
<name>A0A7R8UL32_HERIL</name>
<reference evidence="2 3" key="1">
    <citation type="submission" date="2020-11" db="EMBL/GenBank/DDBJ databases">
        <authorList>
            <person name="Wallbank WR R."/>
            <person name="Pardo Diaz C."/>
            <person name="Kozak K."/>
            <person name="Martin S."/>
            <person name="Jiggins C."/>
            <person name="Moest M."/>
            <person name="Warren A I."/>
            <person name="Generalovic N T."/>
            <person name="Byers J.R.P. K."/>
            <person name="Montejo-Kovacevich G."/>
            <person name="Yen C E."/>
        </authorList>
    </citation>
    <scope>NUCLEOTIDE SEQUENCE [LARGE SCALE GENOMIC DNA]</scope>
</reference>
<proteinExistence type="predicted"/>
<gene>
    <name evidence="2" type="ORF">HERILL_LOCUS5512</name>
</gene>
<dbReference type="AlphaFoldDB" id="A0A7R8UL32"/>
<feature type="signal peptide" evidence="1">
    <location>
        <begin position="1"/>
        <end position="20"/>
    </location>
</feature>
<evidence type="ECO:0000313" key="2">
    <source>
        <dbReference type="EMBL" id="CAD7082479.1"/>
    </source>
</evidence>
<dbReference type="InParanoid" id="A0A7R8UL32"/>
<accession>A0A7R8UL32</accession>
<feature type="chain" id="PRO_5031411592" evidence="1">
    <location>
        <begin position="21"/>
        <end position="164"/>
    </location>
</feature>
<evidence type="ECO:0000256" key="1">
    <source>
        <dbReference type="SAM" id="SignalP"/>
    </source>
</evidence>
<protein>
    <submittedName>
        <fullName evidence="2">Uncharacterized protein</fullName>
    </submittedName>
</protein>
<dbReference type="Proteomes" id="UP000594454">
    <property type="component" value="Chromosome 2"/>
</dbReference>